<gene>
    <name evidence="3" type="ORF">OCV57_07465</name>
</gene>
<keyword evidence="2" id="KW-0812">Transmembrane</keyword>
<evidence type="ECO:0000313" key="4">
    <source>
        <dbReference type="Proteomes" id="UP001208131"/>
    </source>
</evidence>
<dbReference type="EMBL" id="JAOQJZ010000006">
    <property type="protein sequence ID" value="MCU6705759.1"/>
    <property type="molecule type" value="Genomic_DNA"/>
</dbReference>
<sequence>MESGKNNRNKEMLDDYIGYKLTTENSSQHISFNLKGIVVAVLTIIGIAMIYDALRPKCAHSGCDNSPEEGSSYCLIHDPKYYNNKNSYTPVFTTATTSRPETTTASSSATRATRKNTNKTSTSKSAEYDAHDYDDPEDLYEDHYDDFYDYEDAEDYWEENN</sequence>
<organism evidence="3 4">
    <name type="scientific">Hominimerdicola aceti</name>
    <dbReference type="NCBI Taxonomy" id="2981726"/>
    <lineage>
        <taxon>Bacteria</taxon>
        <taxon>Bacillati</taxon>
        <taxon>Bacillota</taxon>
        <taxon>Clostridia</taxon>
        <taxon>Eubacteriales</taxon>
        <taxon>Oscillospiraceae</taxon>
        <taxon>Hominimerdicola</taxon>
    </lineage>
</organism>
<name>A0AAE3IHW2_9FIRM</name>
<evidence type="ECO:0000256" key="1">
    <source>
        <dbReference type="SAM" id="MobiDB-lite"/>
    </source>
</evidence>
<feature type="compositionally biased region" description="Low complexity" evidence="1">
    <location>
        <begin position="94"/>
        <end position="111"/>
    </location>
</feature>
<feature type="transmembrane region" description="Helical" evidence="2">
    <location>
        <begin position="32"/>
        <end position="51"/>
    </location>
</feature>
<evidence type="ECO:0000313" key="3">
    <source>
        <dbReference type="EMBL" id="MCU6705759.1"/>
    </source>
</evidence>
<keyword evidence="4" id="KW-1185">Reference proteome</keyword>
<evidence type="ECO:0000256" key="2">
    <source>
        <dbReference type="SAM" id="Phobius"/>
    </source>
</evidence>
<keyword evidence="2" id="KW-0472">Membrane</keyword>
<dbReference type="RefSeq" id="WP_267301036.1">
    <property type="nucleotide sequence ID" value="NZ_JAOQJZ010000006.1"/>
</dbReference>
<dbReference type="AlphaFoldDB" id="A0AAE3IHW2"/>
<keyword evidence="2" id="KW-1133">Transmembrane helix</keyword>
<accession>A0AAE3IHW2</accession>
<protein>
    <submittedName>
        <fullName evidence="3">Uncharacterized protein</fullName>
    </submittedName>
</protein>
<reference evidence="3 4" key="1">
    <citation type="journal article" date="2021" name="ISME Commun">
        <title>Automated analysis of genomic sequences facilitates high-throughput and comprehensive description of bacteria.</title>
        <authorList>
            <person name="Hitch T.C.A."/>
        </authorList>
    </citation>
    <scope>NUCLEOTIDE SEQUENCE [LARGE SCALE GENOMIC DNA]</scope>
    <source>
        <strain evidence="3 4">Sanger_31</strain>
    </source>
</reference>
<comment type="caution">
    <text evidence="3">The sequence shown here is derived from an EMBL/GenBank/DDBJ whole genome shotgun (WGS) entry which is preliminary data.</text>
</comment>
<proteinExistence type="predicted"/>
<feature type="region of interest" description="Disordered" evidence="1">
    <location>
        <begin position="94"/>
        <end position="141"/>
    </location>
</feature>
<dbReference type="Proteomes" id="UP001208131">
    <property type="component" value="Unassembled WGS sequence"/>
</dbReference>